<evidence type="ECO:0000313" key="1">
    <source>
        <dbReference type="EMBL" id="KRY06576.1"/>
    </source>
</evidence>
<feature type="non-terminal residue" evidence="1">
    <location>
        <position position="165"/>
    </location>
</feature>
<keyword evidence="2" id="KW-1185">Reference proteome</keyword>
<accession>A0A0V0Z290</accession>
<gene>
    <name evidence="1" type="ORF">T12_5310</name>
</gene>
<reference evidence="1 2" key="1">
    <citation type="submission" date="2015-01" db="EMBL/GenBank/DDBJ databases">
        <title>Evolution of Trichinella species and genotypes.</title>
        <authorList>
            <person name="Korhonen P.K."/>
            <person name="Edoardo P."/>
            <person name="Giuseppe L.R."/>
            <person name="Gasser R.B."/>
        </authorList>
    </citation>
    <scope>NUCLEOTIDE SEQUENCE [LARGE SCALE GENOMIC DNA]</scope>
    <source>
        <strain evidence="1">ISS2496</strain>
    </source>
</reference>
<name>A0A0V0Z290_9BILA</name>
<comment type="caution">
    <text evidence="1">The sequence shown here is derived from an EMBL/GenBank/DDBJ whole genome shotgun (WGS) entry which is preliminary data.</text>
</comment>
<dbReference type="EMBL" id="JYDQ01000739">
    <property type="protein sequence ID" value="KRY06576.1"/>
    <property type="molecule type" value="Genomic_DNA"/>
</dbReference>
<proteinExistence type="predicted"/>
<sequence length="165" mass="18891">LSGCRFLALWFPRALSSPQPFHGEIPHLVNGRGHLTVRFKSSTLHRDSLQRCMSLRKNQVTSPSCLCKRTWIYIVLMFACEITHNWRKWMTIFYLWVDVRKVWASGEGSGVCTLDLSPSNGYHYSKFNSASSYSAKESSSLQGRIAETQFRASCKLPPLCTLRLR</sequence>
<dbReference type="Proteomes" id="UP000054783">
    <property type="component" value="Unassembled WGS sequence"/>
</dbReference>
<organism evidence="1 2">
    <name type="scientific">Trichinella patagoniensis</name>
    <dbReference type="NCBI Taxonomy" id="990121"/>
    <lineage>
        <taxon>Eukaryota</taxon>
        <taxon>Metazoa</taxon>
        <taxon>Ecdysozoa</taxon>
        <taxon>Nematoda</taxon>
        <taxon>Enoplea</taxon>
        <taxon>Dorylaimia</taxon>
        <taxon>Trichinellida</taxon>
        <taxon>Trichinellidae</taxon>
        <taxon>Trichinella</taxon>
    </lineage>
</organism>
<protein>
    <submittedName>
        <fullName evidence="1">Uncharacterized protein</fullName>
    </submittedName>
</protein>
<evidence type="ECO:0000313" key="2">
    <source>
        <dbReference type="Proteomes" id="UP000054783"/>
    </source>
</evidence>
<feature type="non-terminal residue" evidence="1">
    <location>
        <position position="1"/>
    </location>
</feature>
<dbReference type="AlphaFoldDB" id="A0A0V0Z290"/>